<protein>
    <submittedName>
        <fullName evidence="2">Uncharacterized protein</fullName>
    </submittedName>
</protein>
<feature type="signal peptide" evidence="1">
    <location>
        <begin position="1"/>
        <end position="32"/>
    </location>
</feature>
<name>D4BAU4_9ENTR</name>
<dbReference type="EMBL" id="ABWL02000006">
    <property type="protein sequence ID" value="EFE09305.1"/>
    <property type="molecule type" value="Genomic_DNA"/>
</dbReference>
<evidence type="ECO:0000313" key="2">
    <source>
        <dbReference type="EMBL" id="EFE09305.1"/>
    </source>
</evidence>
<dbReference type="eggNOG" id="ENOG50347YQ">
    <property type="taxonomic scope" value="Bacteria"/>
</dbReference>
<keyword evidence="1" id="KW-0732">Signal</keyword>
<feature type="chain" id="PRO_5003053899" evidence="1">
    <location>
        <begin position="33"/>
        <end position="277"/>
    </location>
</feature>
<proteinExistence type="predicted"/>
<evidence type="ECO:0000256" key="1">
    <source>
        <dbReference type="SAM" id="SignalP"/>
    </source>
</evidence>
<comment type="caution">
    <text evidence="2">The sequence shown here is derived from an EMBL/GenBank/DDBJ whole genome shotgun (WGS) entry which is preliminary data.</text>
</comment>
<gene>
    <name evidence="2" type="ORF">CIT292_07590</name>
</gene>
<organism evidence="2 3">
    <name type="scientific">Citrobacter youngae ATCC 29220</name>
    <dbReference type="NCBI Taxonomy" id="500640"/>
    <lineage>
        <taxon>Bacteria</taxon>
        <taxon>Pseudomonadati</taxon>
        <taxon>Pseudomonadota</taxon>
        <taxon>Gammaproteobacteria</taxon>
        <taxon>Enterobacterales</taxon>
        <taxon>Enterobacteriaceae</taxon>
        <taxon>Citrobacter</taxon>
        <taxon>Citrobacter freundii complex</taxon>
    </lineage>
</organism>
<sequence length="277" mass="31808">MYQFTKEELMNKCKIQISIFLSLLLFAFSSIAAINCTASSADYPYNTNQEPPPEKVQSNGRIYFFSLPKKECKTSIFLINNDKFLKYREMNGFSFVNYINKNGAVVDGWVRNEDIIADDDQQKELTYSDFSWKINGQNVNLLGKATPELNTWGKESGLKLPEPDNHGFNHGFESWALIIKNAMVIISQTNDIIERRLGFNDTYVSGITFVDDKYETARGVKVGDDWRVVTSKYGTKSKLDSGDECRFYQYFDMKLSFCLDSSDKVQSILFENYPIKP</sequence>
<evidence type="ECO:0000313" key="3">
    <source>
        <dbReference type="Proteomes" id="UP000003880"/>
    </source>
</evidence>
<dbReference type="Proteomes" id="UP000003880">
    <property type="component" value="Unassembled WGS sequence"/>
</dbReference>
<reference evidence="2 3" key="1">
    <citation type="submission" date="2010-02" db="EMBL/GenBank/DDBJ databases">
        <authorList>
            <person name="Weinstock G."/>
            <person name="Sodergren E."/>
            <person name="Clifton S."/>
            <person name="Fulton L."/>
            <person name="Fulton B."/>
            <person name="Courtney L."/>
            <person name="Fronick C."/>
            <person name="Harrison M."/>
            <person name="Strong C."/>
            <person name="Farmer C."/>
            <person name="Delahaunty K."/>
            <person name="Markovic C."/>
            <person name="Hall O."/>
            <person name="Minx P."/>
            <person name="Tomlinson C."/>
            <person name="Mitreva M."/>
            <person name="Nelson J."/>
            <person name="Hou S."/>
            <person name="Wollam A."/>
            <person name="Pepin K.H."/>
            <person name="Johnson M."/>
            <person name="Bhonagiri V."/>
            <person name="Zhang X."/>
            <person name="Suruliraj S."/>
            <person name="Warren W."/>
            <person name="Chinwalla A."/>
            <person name="Mardis E.R."/>
            <person name="Wilson R.K."/>
        </authorList>
    </citation>
    <scope>NUCLEOTIDE SEQUENCE [LARGE SCALE GENOMIC DNA]</scope>
    <source>
        <strain evidence="2 3">ATCC 29220</strain>
    </source>
</reference>
<dbReference type="HOGENOM" id="CLU_090971_0_0_6"/>
<dbReference type="AlphaFoldDB" id="D4BAU4"/>
<accession>D4BAU4</accession>